<dbReference type="PANTHER" id="PTHR43283:SF17">
    <property type="entry name" value="(LOVD), PUTATIVE (AFU_ORTHOLOGUE AFUA_5G00920)-RELATED"/>
    <property type="match status" value="1"/>
</dbReference>
<gene>
    <name evidence="4" type="ORF">HETSPECPRED_007526</name>
</gene>
<comment type="similarity">
    <text evidence="1">Belongs to the class-A beta-lactamase family.</text>
</comment>
<reference evidence="4" key="1">
    <citation type="submission" date="2021-03" db="EMBL/GenBank/DDBJ databases">
        <authorList>
            <person name="Tagirdzhanova G."/>
        </authorList>
    </citation>
    <scope>NUCLEOTIDE SEQUENCE</scope>
</reference>
<evidence type="ECO:0000259" key="3">
    <source>
        <dbReference type="Pfam" id="PF00144"/>
    </source>
</evidence>
<keyword evidence="2" id="KW-0378">Hydrolase</keyword>
<protein>
    <recommendedName>
        <fullName evidence="3">Beta-lactamase-related domain-containing protein</fullName>
    </recommendedName>
</protein>
<accession>A0A8H3ISI4</accession>
<feature type="domain" description="Beta-lactamase-related" evidence="3">
    <location>
        <begin position="54"/>
        <end position="414"/>
    </location>
</feature>
<name>A0A8H3ISI4_9LECA</name>
<dbReference type="Gene3D" id="3.40.710.10">
    <property type="entry name" value="DD-peptidase/beta-lactamase superfamily"/>
    <property type="match status" value="1"/>
</dbReference>
<dbReference type="InterPro" id="IPR001466">
    <property type="entry name" value="Beta-lactam-related"/>
</dbReference>
<dbReference type="SUPFAM" id="SSF56601">
    <property type="entry name" value="beta-lactamase/transpeptidase-like"/>
    <property type="match status" value="1"/>
</dbReference>
<dbReference type="InterPro" id="IPR050789">
    <property type="entry name" value="Diverse_Enzym_Activities"/>
</dbReference>
<evidence type="ECO:0000256" key="1">
    <source>
        <dbReference type="ARBA" id="ARBA00009009"/>
    </source>
</evidence>
<sequence length="435" mass="47790">MESVDRILKGQVEGESPALHNACYSVIGREGESNRLDTSRTGGNTVSNDDQAGTLYSAAYGSRDLARTQPVTQDSFFWIASLTKLFTAVASMIAVEKGLVTLDQNVREFVPELADLEVLEGFDDDGKPRLRKTTAPISLRSGFCYDKQDQGLQRWNAYVGKEEGTFKGSYVSHHRFGALSIKNLLQEGYLHPLVFEPGQGWAYGPGMDWAGRTKAKHCESYSLTWSQIEVAAKQNLEAFMQENIWTPLKMGSTTFQPWLRPDLEADLVELAWRKPDGSLMKGKIPYSYPAPNCCGGVGLYSTPSDQTKFLSALLNGGAGIISKEGLDEILQSQTEDPSHFISQVCGSKRAHLGQTWPEGSKGDFGLSSSINDADFPGRRAAKSANWQGMPGVHAWLDRTTGLAGVFVTQILPPGDKLVTKCFCELEEAVYQSYRS</sequence>
<dbReference type="Proteomes" id="UP000664521">
    <property type="component" value="Unassembled WGS sequence"/>
</dbReference>
<organism evidence="4 5">
    <name type="scientific">Heterodermia speciosa</name>
    <dbReference type="NCBI Taxonomy" id="116794"/>
    <lineage>
        <taxon>Eukaryota</taxon>
        <taxon>Fungi</taxon>
        <taxon>Dikarya</taxon>
        <taxon>Ascomycota</taxon>
        <taxon>Pezizomycotina</taxon>
        <taxon>Lecanoromycetes</taxon>
        <taxon>OSLEUM clade</taxon>
        <taxon>Lecanoromycetidae</taxon>
        <taxon>Caliciales</taxon>
        <taxon>Physciaceae</taxon>
        <taxon>Heterodermia</taxon>
    </lineage>
</organism>
<dbReference type="PANTHER" id="PTHR43283">
    <property type="entry name" value="BETA-LACTAMASE-RELATED"/>
    <property type="match status" value="1"/>
</dbReference>
<evidence type="ECO:0000313" key="5">
    <source>
        <dbReference type="Proteomes" id="UP000664521"/>
    </source>
</evidence>
<comment type="caution">
    <text evidence="4">The sequence shown here is derived from an EMBL/GenBank/DDBJ whole genome shotgun (WGS) entry which is preliminary data.</text>
</comment>
<keyword evidence="5" id="KW-1185">Reference proteome</keyword>
<proteinExistence type="inferred from homology"/>
<evidence type="ECO:0000256" key="2">
    <source>
        <dbReference type="ARBA" id="ARBA00022801"/>
    </source>
</evidence>
<dbReference type="GO" id="GO:0016787">
    <property type="term" value="F:hydrolase activity"/>
    <property type="evidence" value="ECO:0007669"/>
    <property type="project" value="UniProtKB-KW"/>
</dbReference>
<evidence type="ECO:0000313" key="4">
    <source>
        <dbReference type="EMBL" id="CAF9930053.1"/>
    </source>
</evidence>
<dbReference type="InterPro" id="IPR012338">
    <property type="entry name" value="Beta-lactam/transpept-like"/>
</dbReference>
<dbReference type="Pfam" id="PF00144">
    <property type="entry name" value="Beta-lactamase"/>
    <property type="match status" value="1"/>
</dbReference>
<dbReference type="AlphaFoldDB" id="A0A8H3ISI4"/>
<dbReference type="EMBL" id="CAJPDS010000054">
    <property type="protein sequence ID" value="CAF9930053.1"/>
    <property type="molecule type" value="Genomic_DNA"/>
</dbReference>
<dbReference type="OrthoDB" id="428260at2759"/>